<accession>A0ABU4CA48</accession>
<dbReference type="PROSITE" id="PS00061">
    <property type="entry name" value="ADH_SHORT"/>
    <property type="match status" value="1"/>
</dbReference>
<organism evidence="5 6">
    <name type="scientific">Rhodococcus jostii</name>
    <dbReference type="NCBI Taxonomy" id="132919"/>
    <lineage>
        <taxon>Bacteria</taxon>
        <taxon>Bacillati</taxon>
        <taxon>Actinomycetota</taxon>
        <taxon>Actinomycetes</taxon>
        <taxon>Mycobacteriales</taxon>
        <taxon>Nocardiaceae</taxon>
        <taxon>Rhodococcus</taxon>
    </lineage>
</organism>
<keyword evidence="6" id="KW-1185">Reference proteome</keyword>
<evidence type="ECO:0000256" key="3">
    <source>
        <dbReference type="RuleBase" id="RU000363"/>
    </source>
</evidence>
<comment type="caution">
    <text evidence="5">The sequence shown here is derived from an EMBL/GenBank/DDBJ whole genome shotgun (WGS) entry which is preliminary data.</text>
</comment>
<evidence type="ECO:0000256" key="2">
    <source>
        <dbReference type="ARBA" id="ARBA00023002"/>
    </source>
</evidence>
<dbReference type="PRINTS" id="PR00080">
    <property type="entry name" value="SDRFAMILY"/>
</dbReference>
<feature type="compositionally biased region" description="Polar residues" evidence="4">
    <location>
        <begin position="298"/>
        <end position="313"/>
    </location>
</feature>
<keyword evidence="2" id="KW-0560">Oxidoreductase</keyword>
<dbReference type="EMBL" id="JAWLKA010000003">
    <property type="protein sequence ID" value="MDV6280102.1"/>
    <property type="molecule type" value="Genomic_DNA"/>
</dbReference>
<dbReference type="Proteomes" id="UP001185737">
    <property type="component" value="Unassembled WGS sequence"/>
</dbReference>
<dbReference type="InterPro" id="IPR020904">
    <property type="entry name" value="Sc_DH/Rdtase_CS"/>
</dbReference>
<dbReference type="PANTHER" id="PTHR45024">
    <property type="entry name" value="DEHYDROGENASES, SHORT CHAIN"/>
    <property type="match status" value="1"/>
</dbReference>
<comment type="similarity">
    <text evidence="1 3">Belongs to the short-chain dehydrogenases/reductases (SDR) family.</text>
</comment>
<dbReference type="InterPro" id="IPR051687">
    <property type="entry name" value="Peroxisomal_Beta-Oxidation"/>
</dbReference>
<proteinExistence type="inferred from homology"/>
<evidence type="ECO:0000313" key="6">
    <source>
        <dbReference type="Proteomes" id="UP001185737"/>
    </source>
</evidence>
<reference evidence="5 6" key="1">
    <citation type="submission" date="2023-10" db="EMBL/GenBank/DDBJ databases">
        <title>Development of a sustainable strategy for remediation of hydrocarbon-contaminated territories based on the waste exchange concept.</title>
        <authorList>
            <person name="Krivoruchko A."/>
        </authorList>
    </citation>
    <scope>NUCLEOTIDE SEQUENCE [LARGE SCALE GENOMIC DNA]</scope>
    <source>
        <strain evidence="5 6">IEGM 60</strain>
    </source>
</reference>
<dbReference type="PANTHER" id="PTHR45024:SF2">
    <property type="entry name" value="SCP2 DOMAIN-CONTAINING PROTEIN"/>
    <property type="match status" value="1"/>
</dbReference>
<evidence type="ECO:0000256" key="1">
    <source>
        <dbReference type="ARBA" id="ARBA00006484"/>
    </source>
</evidence>
<dbReference type="SUPFAM" id="SSF51735">
    <property type="entry name" value="NAD(P)-binding Rossmann-fold domains"/>
    <property type="match status" value="1"/>
</dbReference>
<protein>
    <submittedName>
        <fullName evidence="5">SDR family NAD(P)-dependent oxidoreductase</fullName>
    </submittedName>
</protein>
<evidence type="ECO:0000256" key="4">
    <source>
        <dbReference type="SAM" id="MobiDB-lite"/>
    </source>
</evidence>
<dbReference type="PRINTS" id="PR00081">
    <property type="entry name" value="GDHRDH"/>
</dbReference>
<dbReference type="InterPro" id="IPR002347">
    <property type="entry name" value="SDR_fam"/>
</dbReference>
<name>A0ABU4CA48_RHOJO</name>
<sequence>MNELRFDGRVAIVTGAGGNPGLGRSYALLLASRGAKVVVNDLGVGPDGRGALGSGPDQVVDEIRAAGGEAIVNTDSVADRDGAGRVVQSALDTWGRVDIVVNNAGIAPFALFDEISDSDIERVVGVHLMGHIWMCRAAWPHMKERGYGRLVNVSSSVAVKGLPYQSAYSAAKMGVVGLTRALAAEGQAHGIGVNAIMPNADTLAWQTMLSDEFSSRARRNGAVPEAAAPVAAWLAHEDCTFSGKILHTESGGVREVFFSMANGTPPDPELDLERVAQKIGSITDRTDAVSVPDPDRTAGQSLTPKPYSNTLRP</sequence>
<dbReference type="RefSeq" id="WP_317567747.1">
    <property type="nucleotide sequence ID" value="NZ_JAWLKA010000003.1"/>
</dbReference>
<dbReference type="InterPro" id="IPR036291">
    <property type="entry name" value="NAD(P)-bd_dom_sf"/>
</dbReference>
<feature type="region of interest" description="Disordered" evidence="4">
    <location>
        <begin position="281"/>
        <end position="313"/>
    </location>
</feature>
<dbReference type="Pfam" id="PF00106">
    <property type="entry name" value="adh_short"/>
    <property type="match status" value="1"/>
</dbReference>
<evidence type="ECO:0000313" key="5">
    <source>
        <dbReference type="EMBL" id="MDV6280102.1"/>
    </source>
</evidence>
<gene>
    <name evidence="5" type="ORF">R3Q59_06265</name>
</gene>
<dbReference type="Gene3D" id="3.40.50.720">
    <property type="entry name" value="NAD(P)-binding Rossmann-like Domain"/>
    <property type="match status" value="1"/>
</dbReference>